<evidence type="ECO:0000313" key="1">
    <source>
        <dbReference type="EMBL" id="PNT36813.1"/>
    </source>
</evidence>
<proteinExistence type="predicted"/>
<dbReference type="AlphaFoldDB" id="U7DWR0"/>
<organism evidence="1 2">
    <name type="scientific">Populus trichocarpa</name>
    <name type="common">Western balsam poplar</name>
    <name type="synonym">Populus balsamifera subsp. trichocarpa</name>
    <dbReference type="NCBI Taxonomy" id="3694"/>
    <lineage>
        <taxon>Eukaryota</taxon>
        <taxon>Viridiplantae</taxon>
        <taxon>Streptophyta</taxon>
        <taxon>Embryophyta</taxon>
        <taxon>Tracheophyta</taxon>
        <taxon>Spermatophyta</taxon>
        <taxon>Magnoliopsida</taxon>
        <taxon>eudicotyledons</taxon>
        <taxon>Gunneridae</taxon>
        <taxon>Pentapetalae</taxon>
        <taxon>rosids</taxon>
        <taxon>fabids</taxon>
        <taxon>Malpighiales</taxon>
        <taxon>Salicaceae</taxon>
        <taxon>Saliceae</taxon>
        <taxon>Populus</taxon>
    </lineage>
</organism>
<dbReference type="HOGENOM" id="CLU_1985425_0_0_1"/>
<evidence type="ECO:0000313" key="2">
    <source>
        <dbReference type="Proteomes" id="UP000006729"/>
    </source>
</evidence>
<dbReference type="EMBL" id="CM009294">
    <property type="protein sequence ID" value="PNT36813.1"/>
    <property type="molecule type" value="Genomic_DNA"/>
</dbReference>
<keyword evidence="2" id="KW-1185">Reference proteome</keyword>
<protein>
    <submittedName>
        <fullName evidence="1">Uncharacterized protein</fullName>
    </submittedName>
</protein>
<gene>
    <name evidence="1" type="ORF">POPTR_005G149600</name>
</gene>
<reference evidence="1 2" key="1">
    <citation type="journal article" date="2006" name="Science">
        <title>The genome of black cottonwood, Populus trichocarpa (Torr. &amp; Gray).</title>
        <authorList>
            <person name="Tuskan G.A."/>
            <person name="Difazio S."/>
            <person name="Jansson S."/>
            <person name="Bohlmann J."/>
            <person name="Grigoriev I."/>
            <person name="Hellsten U."/>
            <person name="Putnam N."/>
            <person name="Ralph S."/>
            <person name="Rombauts S."/>
            <person name="Salamov A."/>
            <person name="Schein J."/>
            <person name="Sterck L."/>
            <person name="Aerts A."/>
            <person name="Bhalerao R.R."/>
            <person name="Bhalerao R.P."/>
            <person name="Blaudez D."/>
            <person name="Boerjan W."/>
            <person name="Brun A."/>
            <person name="Brunner A."/>
            <person name="Busov V."/>
            <person name="Campbell M."/>
            <person name="Carlson J."/>
            <person name="Chalot M."/>
            <person name="Chapman J."/>
            <person name="Chen G.L."/>
            <person name="Cooper D."/>
            <person name="Coutinho P.M."/>
            <person name="Couturier J."/>
            <person name="Covert S."/>
            <person name="Cronk Q."/>
            <person name="Cunningham R."/>
            <person name="Davis J."/>
            <person name="Degroeve S."/>
            <person name="Dejardin A."/>
            <person name="Depamphilis C."/>
            <person name="Detter J."/>
            <person name="Dirks B."/>
            <person name="Dubchak I."/>
            <person name="Duplessis S."/>
            <person name="Ehlting J."/>
            <person name="Ellis B."/>
            <person name="Gendler K."/>
            <person name="Goodstein D."/>
            <person name="Gribskov M."/>
            <person name="Grimwood J."/>
            <person name="Groover A."/>
            <person name="Gunter L."/>
            <person name="Hamberger B."/>
            <person name="Heinze B."/>
            <person name="Helariutta Y."/>
            <person name="Henrissat B."/>
            <person name="Holligan D."/>
            <person name="Holt R."/>
            <person name="Huang W."/>
            <person name="Islam-Faridi N."/>
            <person name="Jones S."/>
            <person name="Jones-Rhoades M."/>
            <person name="Jorgensen R."/>
            <person name="Joshi C."/>
            <person name="Kangasjarvi J."/>
            <person name="Karlsson J."/>
            <person name="Kelleher C."/>
            <person name="Kirkpatrick R."/>
            <person name="Kirst M."/>
            <person name="Kohler A."/>
            <person name="Kalluri U."/>
            <person name="Larimer F."/>
            <person name="Leebens-Mack J."/>
            <person name="Leple J.C."/>
            <person name="Locascio P."/>
            <person name="Lou Y."/>
            <person name="Lucas S."/>
            <person name="Martin F."/>
            <person name="Montanini B."/>
            <person name="Napoli C."/>
            <person name="Nelson D.R."/>
            <person name="Nelson C."/>
            <person name="Nieminen K."/>
            <person name="Nilsson O."/>
            <person name="Pereda V."/>
            <person name="Peter G."/>
            <person name="Philippe R."/>
            <person name="Pilate G."/>
            <person name="Poliakov A."/>
            <person name="Razumovskaya J."/>
            <person name="Richardson P."/>
            <person name="Rinaldi C."/>
            <person name="Ritland K."/>
            <person name="Rouze P."/>
            <person name="Ryaboy D."/>
            <person name="Schmutz J."/>
            <person name="Schrader J."/>
            <person name="Segerman B."/>
            <person name="Shin H."/>
            <person name="Siddiqui A."/>
            <person name="Sterky F."/>
            <person name="Terry A."/>
            <person name="Tsai C.J."/>
            <person name="Uberbacher E."/>
            <person name="Unneberg P."/>
            <person name="Vahala J."/>
            <person name="Wall K."/>
            <person name="Wessler S."/>
            <person name="Yang G."/>
            <person name="Yin T."/>
            <person name="Douglas C."/>
            <person name="Marra M."/>
            <person name="Sandberg G."/>
            <person name="Van de Peer Y."/>
            <person name="Rokhsar D."/>
        </authorList>
    </citation>
    <scope>NUCLEOTIDE SEQUENCE [LARGE SCALE GENOMIC DNA]</scope>
    <source>
        <strain evidence="2">cv. Nisqually</strain>
    </source>
</reference>
<dbReference type="InParanoid" id="U7DWR0"/>
<name>U7DWR0_POPTR</name>
<accession>U7DWR0</accession>
<sequence length="126" mass="14386">MPLELYHKDHQFQLASQKIYGAFMPQIHQETGAKVVVEENIPRREEQIFGITSSDERLKSGTSDVNYYYAKWTKSCDDVRWFPTTCMNGKGASLDRFGLWHSTDVVSNAAWHSSDMVSNIPPQDGE</sequence>
<dbReference type="Proteomes" id="UP000006729">
    <property type="component" value="Chromosome 5"/>
</dbReference>